<dbReference type="PANTHER" id="PTHR30204">
    <property type="entry name" value="REDOX-CYCLING DRUG-SENSING TRANSCRIPTIONAL ACTIVATOR SOXR"/>
    <property type="match status" value="1"/>
</dbReference>
<dbReference type="Proteomes" id="UP000322981">
    <property type="component" value="Unassembled WGS sequence"/>
</dbReference>
<reference evidence="3 4" key="1">
    <citation type="submission" date="2019-09" db="EMBL/GenBank/DDBJ databases">
        <title>Whole-genome sequence of the purple sulfur bacterium Thiohalocapsa marina DSM 19078.</title>
        <authorList>
            <person name="Kyndt J.A."/>
            <person name="Meyer T.E."/>
        </authorList>
    </citation>
    <scope>NUCLEOTIDE SEQUENCE [LARGE SCALE GENOMIC DNA]</scope>
    <source>
        <strain evidence="3 4">DSM 19078</strain>
    </source>
</reference>
<proteinExistence type="predicted"/>
<dbReference type="Pfam" id="PF13411">
    <property type="entry name" value="MerR_1"/>
    <property type="match status" value="1"/>
</dbReference>
<dbReference type="GO" id="GO:0003700">
    <property type="term" value="F:DNA-binding transcription factor activity"/>
    <property type="evidence" value="ECO:0007669"/>
    <property type="project" value="InterPro"/>
</dbReference>
<dbReference type="PROSITE" id="PS50937">
    <property type="entry name" value="HTH_MERR_2"/>
    <property type="match status" value="1"/>
</dbReference>
<evidence type="ECO:0000259" key="2">
    <source>
        <dbReference type="PROSITE" id="PS50937"/>
    </source>
</evidence>
<dbReference type="EMBL" id="VWXX01000022">
    <property type="protein sequence ID" value="KAA6184225.1"/>
    <property type="molecule type" value="Genomic_DNA"/>
</dbReference>
<evidence type="ECO:0000313" key="4">
    <source>
        <dbReference type="Proteomes" id="UP000322981"/>
    </source>
</evidence>
<evidence type="ECO:0000313" key="3">
    <source>
        <dbReference type="EMBL" id="KAA6184225.1"/>
    </source>
</evidence>
<protein>
    <submittedName>
        <fullName evidence="3">MerR family transcriptional regulator</fullName>
    </submittedName>
</protein>
<dbReference type="SMART" id="SM00422">
    <property type="entry name" value="HTH_MERR"/>
    <property type="match status" value="1"/>
</dbReference>
<dbReference type="AlphaFoldDB" id="A0A5M8FP75"/>
<sequence>MTPDTGEPTFGIDELCALSGVARRTVRFYTQKGLLDPPEGAKRGAHYTRRHLEQLLLIRKWQQAGVSLERIGRLLRGEVADLPPPTEPGTVEVWSRITLRPGLEVHLEPGRLGLDPEQVRALIARLERAAGEDSEGAAP</sequence>
<name>A0A5M8FP75_9GAMM</name>
<dbReference type="GO" id="GO:0003677">
    <property type="term" value="F:DNA binding"/>
    <property type="evidence" value="ECO:0007669"/>
    <property type="project" value="UniProtKB-KW"/>
</dbReference>
<organism evidence="3 4">
    <name type="scientific">Thiohalocapsa marina</name>
    <dbReference type="NCBI Taxonomy" id="424902"/>
    <lineage>
        <taxon>Bacteria</taxon>
        <taxon>Pseudomonadati</taxon>
        <taxon>Pseudomonadota</taxon>
        <taxon>Gammaproteobacteria</taxon>
        <taxon>Chromatiales</taxon>
        <taxon>Chromatiaceae</taxon>
        <taxon>Thiohalocapsa</taxon>
    </lineage>
</organism>
<dbReference type="SUPFAM" id="SSF46955">
    <property type="entry name" value="Putative DNA-binding domain"/>
    <property type="match status" value="1"/>
</dbReference>
<keyword evidence="1" id="KW-0238">DNA-binding</keyword>
<dbReference type="InterPro" id="IPR000551">
    <property type="entry name" value="MerR-type_HTH_dom"/>
</dbReference>
<feature type="domain" description="HTH merR-type" evidence="2">
    <location>
        <begin position="9"/>
        <end position="77"/>
    </location>
</feature>
<dbReference type="Gene3D" id="1.10.1660.10">
    <property type="match status" value="1"/>
</dbReference>
<dbReference type="InterPro" id="IPR009061">
    <property type="entry name" value="DNA-bd_dom_put_sf"/>
</dbReference>
<dbReference type="PANTHER" id="PTHR30204:SF93">
    <property type="entry name" value="HTH MERR-TYPE DOMAIN-CONTAINING PROTEIN"/>
    <property type="match status" value="1"/>
</dbReference>
<accession>A0A5M8FP75</accession>
<dbReference type="RefSeq" id="WP_150093843.1">
    <property type="nucleotide sequence ID" value="NZ_VWXX01000022.1"/>
</dbReference>
<gene>
    <name evidence="3" type="ORF">F2Q65_12985</name>
</gene>
<comment type="caution">
    <text evidence="3">The sequence shown here is derived from an EMBL/GenBank/DDBJ whole genome shotgun (WGS) entry which is preliminary data.</text>
</comment>
<keyword evidence="4" id="KW-1185">Reference proteome</keyword>
<evidence type="ECO:0000256" key="1">
    <source>
        <dbReference type="ARBA" id="ARBA00023125"/>
    </source>
</evidence>
<dbReference type="InterPro" id="IPR047057">
    <property type="entry name" value="MerR_fam"/>
</dbReference>
<dbReference type="OrthoDB" id="9808480at2"/>
<dbReference type="CDD" id="cd00592">
    <property type="entry name" value="HTH_MerR-like"/>
    <property type="match status" value="1"/>
</dbReference>